<dbReference type="EMBL" id="CACSLK010031421">
    <property type="protein sequence ID" value="CAA0839086.1"/>
    <property type="molecule type" value="Genomic_DNA"/>
</dbReference>
<dbReference type="InterPro" id="IPR053932">
    <property type="entry name" value="GeBP-like_DBD"/>
</dbReference>
<dbReference type="SUPFAM" id="SSF46565">
    <property type="entry name" value="Chaperone J-domain"/>
    <property type="match status" value="1"/>
</dbReference>
<dbReference type="Gene3D" id="1.10.287.110">
    <property type="entry name" value="DnaJ domain"/>
    <property type="match status" value="1"/>
</dbReference>
<protein>
    <submittedName>
        <fullName evidence="4">Chaperone DnaJ-domain superfamily protein</fullName>
    </submittedName>
</protein>
<proteinExistence type="inferred from homology"/>
<dbReference type="Pfam" id="PF04504">
    <property type="entry name" value="GeBP-like_DBD"/>
    <property type="match status" value="1"/>
</dbReference>
<dbReference type="AlphaFoldDB" id="A0A9N7NVM2"/>
<dbReference type="PANTHER" id="PTHR44916:SF1">
    <property type="entry name" value="CHAPERONE DNAJ-DOMAIN SUPERFAMILY PROTEIN-RELATED"/>
    <property type="match status" value="1"/>
</dbReference>
<gene>
    <name evidence="4" type="ORF">SHERM_05656</name>
</gene>
<dbReference type="InterPro" id="IPR001623">
    <property type="entry name" value="DnaJ_domain"/>
</dbReference>
<feature type="region of interest" description="Disordered" evidence="2">
    <location>
        <begin position="120"/>
        <end position="242"/>
    </location>
</feature>
<name>A0A9N7NVM2_STRHE</name>
<keyword evidence="5" id="KW-1185">Reference proteome</keyword>
<evidence type="ECO:0000313" key="5">
    <source>
        <dbReference type="Proteomes" id="UP001153555"/>
    </source>
</evidence>
<comment type="similarity">
    <text evidence="1">Belongs to the GeBP family.</text>
</comment>
<dbReference type="SMART" id="SM00271">
    <property type="entry name" value="DnaJ"/>
    <property type="match status" value="1"/>
</dbReference>
<dbReference type="InterPro" id="IPR042977">
    <property type="entry name" value="AtJ6-like"/>
</dbReference>
<comment type="caution">
    <text evidence="4">The sequence shown here is derived from an EMBL/GenBank/DDBJ whole genome shotgun (WGS) entry which is preliminary data.</text>
</comment>
<feature type="domain" description="J" evidence="3">
    <location>
        <begin position="39"/>
        <end position="104"/>
    </location>
</feature>
<dbReference type="PRINTS" id="PR00625">
    <property type="entry name" value="JDOMAIN"/>
</dbReference>
<dbReference type="OrthoDB" id="914121at2759"/>
<organism evidence="4 5">
    <name type="scientific">Striga hermonthica</name>
    <name type="common">Purple witchweed</name>
    <name type="synonym">Buchnera hermonthica</name>
    <dbReference type="NCBI Taxonomy" id="68872"/>
    <lineage>
        <taxon>Eukaryota</taxon>
        <taxon>Viridiplantae</taxon>
        <taxon>Streptophyta</taxon>
        <taxon>Embryophyta</taxon>
        <taxon>Tracheophyta</taxon>
        <taxon>Spermatophyta</taxon>
        <taxon>Magnoliopsida</taxon>
        <taxon>eudicotyledons</taxon>
        <taxon>Gunneridae</taxon>
        <taxon>Pentapetalae</taxon>
        <taxon>asterids</taxon>
        <taxon>lamiids</taxon>
        <taxon>Lamiales</taxon>
        <taxon>Orobanchaceae</taxon>
        <taxon>Buchnereae</taxon>
        <taxon>Striga</taxon>
    </lineage>
</organism>
<dbReference type="InterPro" id="IPR036869">
    <property type="entry name" value="J_dom_sf"/>
</dbReference>
<evidence type="ECO:0000259" key="3">
    <source>
        <dbReference type="PROSITE" id="PS50076"/>
    </source>
</evidence>
<accession>A0A9N7NVM2</accession>
<feature type="compositionally biased region" description="Low complexity" evidence="2">
    <location>
        <begin position="147"/>
        <end position="159"/>
    </location>
</feature>
<sequence>MGKRSRDRVSKEHIEDEEEAVMKEDRDFFHGSSSSAVTSLYEILGVEKTASQAEIKKAYHKLALRLHPDKNPNDEEAKEKFQLLQKVISVLGDEEKRAVYDQTGCADDADLAGDVIHNLRKMSKAREPVEIASDDNSSSEEIESEPESIWKSSAAPASARKPQTPSATKPAPPDEDSGSDIKSRKHTTATGKDKAAAASASPARSTRKRVVEEVKGTEPTVTKKQKNSKKAEPEASDKKKMFQRIWSDADEIAVLNGIMQFRAEKKFDPYGNFDAFFEFIKKNLHIDVTKKQLRDKMFRMKKKYTNNKRKEEEGKGRTFTSQQEQEAYDLSEKVWGAEKDNGVEKANGSGAEKENVVEKANGSGADTNNIMEDEEALKKLEIEEMEVYVRHFKVKVEQAKLLLQVMKSQVH</sequence>
<reference evidence="4" key="1">
    <citation type="submission" date="2019-12" db="EMBL/GenBank/DDBJ databases">
        <authorList>
            <person name="Scholes J."/>
        </authorList>
    </citation>
    <scope>NUCLEOTIDE SEQUENCE</scope>
</reference>
<dbReference type="PANTHER" id="PTHR44916">
    <property type="entry name" value="CHAPERONE DNAJ-DOMAIN SUPERFAMILY PROTEIN-RELATED"/>
    <property type="match status" value="1"/>
</dbReference>
<evidence type="ECO:0000256" key="2">
    <source>
        <dbReference type="SAM" id="MobiDB-lite"/>
    </source>
</evidence>
<feature type="compositionally biased region" description="Acidic residues" evidence="2">
    <location>
        <begin position="137"/>
        <end position="146"/>
    </location>
</feature>
<feature type="region of interest" description="Disordered" evidence="2">
    <location>
        <begin position="342"/>
        <end position="371"/>
    </location>
</feature>
<feature type="compositionally biased region" description="Basic and acidic residues" evidence="2">
    <location>
        <begin position="229"/>
        <end position="240"/>
    </location>
</feature>
<evidence type="ECO:0000313" key="4">
    <source>
        <dbReference type="EMBL" id="CAA0839086.1"/>
    </source>
</evidence>
<dbReference type="Pfam" id="PF00226">
    <property type="entry name" value="DnaJ"/>
    <property type="match status" value="1"/>
</dbReference>
<dbReference type="Proteomes" id="UP001153555">
    <property type="component" value="Unassembled WGS sequence"/>
</dbReference>
<evidence type="ECO:0000256" key="1">
    <source>
        <dbReference type="ARBA" id="ARBA00010820"/>
    </source>
</evidence>
<dbReference type="PROSITE" id="PS50076">
    <property type="entry name" value="DNAJ_2"/>
    <property type="match status" value="1"/>
</dbReference>
<dbReference type="CDD" id="cd06257">
    <property type="entry name" value="DnaJ"/>
    <property type="match status" value="1"/>
</dbReference>